<evidence type="ECO:0000256" key="2">
    <source>
        <dbReference type="ARBA" id="ARBA00023004"/>
    </source>
</evidence>
<reference evidence="6 7" key="1">
    <citation type="submission" date="2016-01" db="EMBL/GenBank/DDBJ databases">
        <title>Streptomyces amritsarensis strain MTCC 11845 genome sequencing and assembly.</title>
        <authorList>
            <person name="Sharma D."/>
            <person name="Nair G.R."/>
            <person name="Kaur G."/>
            <person name="Manhas R.K."/>
            <person name="Mayilraj S."/>
        </authorList>
    </citation>
    <scope>NUCLEOTIDE SEQUENCE [LARGE SCALE GENOMIC DNA]</scope>
    <source>
        <strain evidence="6 7">MTCC 11845</strain>
    </source>
</reference>
<dbReference type="Pfam" id="PF01568">
    <property type="entry name" value="Molydop_binding"/>
    <property type="match status" value="1"/>
</dbReference>
<feature type="domain" description="Molybdopterin dinucleotide-binding" evidence="5">
    <location>
        <begin position="7"/>
        <end position="93"/>
    </location>
</feature>
<dbReference type="RefSeq" id="WP_076043765.1">
    <property type="nucleotide sequence ID" value="NZ_MQUR01000016.1"/>
</dbReference>
<comment type="caution">
    <text evidence="6">The sequence shown here is derived from an EMBL/GenBank/DDBJ whole genome shotgun (WGS) entry which is preliminary data.</text>
</comment>
<name>A0ABX3G546_9ACTN</name>
<organism evidence="6 7">
    <name type="scientific">Streptomyces amritsarensis</name>
    <dbReference type="NCBI Taxonomy" id="681158"/>
    <lineage>
        <taxon>Bacteria</taxon>
        <taxon>Bacillati</taxon>
        <taxon>Actinomycetota</taxon>
        <taxon>Actinomycetes</taxon>
        <taxon>Kitasatosporales</taxon>
        <taxon>Streptomycetaceae</taxon>
        <taxon>Streptomyces</taxon>
    </lineage>
</organism>
<keyword evidence="1" id="KW-0479">Metal-binding</keyword>
<evidence type="ECO:0000313" key="7">
    <source>
        <dbReference type="Proteomes" id="UP000187151"/>
    </source>
</evidence>
<dbReference type="SUPFAM" id="SSF50692">
    <property type="entry name" value="ADC-like"/>
    <property type="match status" value="1"/>
</dbReference>
<evidence type="ECO:0000256" key="3">
    <source>
        <dbReference type="ARBA" id="ARBA00023014"/>
    </source>
</evidence>
<feature type="region of interest" description="Disordered" evidence="4">
    <location>
        <begin position="101"/>
        <end position="121"/>
    </location>
</feature>
<dbReference type="Proteomes" id="UP000187151">
    <property type="component" value="Unassembled WGS sequence"/>
</dbReference>
<dbReference type="EMBL" id="MQUR01000016">
    <property type="protein sequence ID" value="OLZ69567.1"/>
    <property type="molecule type" value="Genomic_DNA"/>
</dbReference>
<dbReference type="InterPro" id="IPR050123">
    <property type="entry name" value="Prok_molybdopt-oxidoreductase"/>
</dbReference>
<protein>
    <recommendedName>
        <fullName evidence="5">Molybdopterin dinucleotide-binding domain-containing protein</fullName>
    </recommendedName>
</protein>
<dbReference type="InterPro" id="IPR009010">
    <property type="entry name" value="Asp_de-COase-like_dom_sf"/>
</dbReference>
<evidence type="ECO:0000259" key="5">
    <source>
        <dbReference type="Pfam" id="PF01568"/>
    </source>
</evidence>
<sequence>MFCRRQNTAQNFEMSEADAAAAGLGGGGLAEVSTRRGSVRARVRVTGIREGVVFLPFRYGYGDAPAGEGHHRAADELTPTAWDPASRQPLFKTGAARVTPVSRLSGPAPEGAAGVSRHGQG</sequence>
<evidence type="ECO:0000256" key="4">
    <source>
        <dbReference type="SAM" id="MobiDB-lite"/>
    </source>
</evidence>
<keyword evidence="2" id="KW-0408">Iron</keyword>
<dbReference type="PANTHER" id="PTHR43105">
    <property type="entry name" value="RESPIRATORY NITRATE REDUCTASE"/>
    <property type="match status" value="1"/>
</dbReference>
<gene>
    <name evidence="6" type="ORF">AVW11_09760</name>
</gene>
<keyword evidence="7" id="KW-1185">Reference proteome</keyword>
<keyword evidence="3" id="KW-0411">Iron-sulfur</keyword>
<dbReference type="Gene3D" id="2.40.40.20">
    <property type="match status" value="1"/>
</dbReference>
<dbReference type="PANTHER" id="PTHR43105:SF10">
    <property type="entry name" value="NADH-QUINONE OXIDOREDUCTASE SUBUNIT G"/>
    <property type="match status" value="1"/>
</dbReference>
<proteinExistence type="predicted"/>
<dbReference type="InterPro" id="IPR006657">
    <property type="entry name" value="MoPterin_dinucl-bd_dom"/>
</dbReference>
<evidence type="ECO:0000313" key="6">
    <source>
        <dbReference type="EMBL" id="OLZ69567.1"/>
    </source>
</evidence>
<evidence type="ECO:0000256" key="1">
    <source>
        <dbReference type="ARBA" id="ARBA00022723"/>
    </source>
</evidence>
<accession>A0ABX3G546</accession>